<comment type="caution">
    <text evidence="3">The sequence shown here is derived from an EMBL/GenBank/DDBJ whole genome shotgun (WGS) entry which is preliminary data.</text>
</comment>
<protein>
    <submittedName>
        <fullName evidence="3">DUF512 domain-containing protein</fullName>
    </submittedName>
</protein>
<dbReference type="EMBL" id="VOGB01000004">
    <property type="protein sequence ID" value="MQM73100.1"/>
    <property type="molecule type" value="Genomic_DNA"/>
</dbReference>
<dbReference type="InterPro" id="IPR058240">
    <property type="entry name" value="rSAM_sf"/>
</dbReference>
<dbReference type="InterPro" id="IPR045375">
    <property type="entry name" value="Put_radical_SAM-like_N"/>
</dbReference>
<dbReference type="InterPro" id="IPR007549">
    <property type="entry name" value="DUF512"/>
</dbReference>
<evidence type="ECO:0000259" key="2">
    <source>
        <dbReference type="Pfam" id="PF19238"/>
    </source>
</evidence>
<dbReference type="SUPFAM" id="SSF102114">
    <property type="entry name" value="Radical SAM enzymes"/>
    <property type="match status" value="1"/>
</dbReference>
<dbReference type="InterPro" id="IPR036034">
    <property type="entry name" value="PDZ_sf"/>
</dbReference>
<accession>A0A6L5GTI4</accession>
<keyword evidence="4" id="KW-1185">Reference proteome</keyword>
<dbReference type="Pfam" id="PF04459">
    <property type="entry name" value="DUF512"/>
    <property type="match status" value="1"/>
</dbReference>
<sequence length="450" mass="50631">MKYQIPGIQPGSVLEEMGVEPGDFVVAIDGSTVIDALDIEFFQADTELTVTIEKQNGEIWELDIEKDPEESLGIVERDAGQIRRCTNQCVFCFIDQMPPGMRDTLYVKDDDERMSFLYGNYITLTNLSPEEKERIVRYHIMPINISVHTTEPELRCRMLHNRFAGNIIEELQFFKDHDIAMNAQIVLCPGWNDGVHLKKTLTDLAAFYPQLGTVSVVPIGLTKYRQGLQDIAAVDRDKAKETIAIISDIQRKMLEKHQTHFVYPADEFFLKAGDAIPEAAYYESFNQLENGVGMLAAFKQEAEDTINALCAEKPTAETVHIGIVTAHLAAPMLRDISAAITKVWPNVTFSVFDIENRFFGEAITVSGLITGQDMLEQKPDSAACDRYFVPENAVKFQTHLFLDDVTTEDLEAKWHSPVEIVPTDGQIFVKRCLNLPTEVSDNGPGYEPEK</sequence>
<evidence type="ECO:0000313" key="3">
    <source>
        <dbReference type="EMBL" id="MQM73100.1"/>
    </source>
</evidence>
<dbReference type="SUPFAM" id="SSF50156">
    <property type="entry name" value="PDZ domain-like"/>
    <property type="match status" value="1"/>
</dbReference>
<feature type="domain" description="DUF512" evidence="1">
    <location>
        <begin position="217"/>
        <end position="421"/>
    </location>
</feature>
<proteinExistence type="predicted"/>
<reference evidence="3" key="1">
    <citation type="journal article" date="2020" name="Appl. Environ. Microbiol.">
        <title>Medium-Chain Fatty Acid Synthesis by 'Candidatus Weimeria bifida' gen. nov., sp. nov., and 'Candidatus Pseudoramibacter fermentans' sp. nov.</title>
        <authorList>
            <person name="Scarborough M.J."/>
            <person name="Myers K.S."/>
            <person name="Donohue T.J."/>
            <person name="Noguera D.R."/>
        </authorList>
    </citation>
    <scope>NUCLEOTIDE SEQUENCE</scope>
    <source>
        <strain evidence="3">EUB1.1</strain>
    </source>
</reference>
<evidence type="ECO:0000259" key="1">
    <source>
        <dbReference type="Pfam" id="PF04459"/>
    </source>
</evidence>
<name>A0A6L5GTI4_9FIRM</name>
<evidence type="ECO:0000313" key="4">
    <source>
        <dbReference type="Proteomes" id="UP000473648"/>
    </source>
</evidence>
<dbReference type="Proteomes" id="UP000473648">
    <property type="component" value="Unassembled WGS sequence"/>
</dbReference>
<dbReference type="AlphaFoldDB" id="A0A6L5GTI4"/>
<organism evidence="3 4">
    <name type="scientific">Candidatus Pseudoramibacter fermentans</name>
    <dbReference type="NCBI Taxonomy" id="2594427"/>
    <lineage>
        <taxon>Bacteria</taxon>
        <taxon>Bacillati</taxon>
        <taxon>Bacillota</taxon>
        <taxon>Clostridia</taxon>
        <taxon>Eubacteriales</taxon>
        <taxon>Eubacteriaceae</taxon>
        <taxon>Pseudoramibacter</taxon>
    </lineage>
</organism>
<dbReference type="Gene3D" id="2.30.42.10">
    <property type="match status" value="1"/>
</dbReference>
<dbReference type="Pfam" id="PF19238">
    <property type="entry name" value="Radical_SAM_2"/>
    <property type="match status" value="1"/>
</dbReference>
<feature type="domain" description="Putative radical SAM N-terminal" evidence="2">
    <location>
        <begin position="66"/>
        <end position="213"/>
    </location>
</feature>
<gene>
    <name evidence="3" type="ORF">FRC53_06725</name>
</gene>